<dbReference type="EMBL" id="LUEZ02000131">
    <property type="protein sequence ID" value="RDB16189.1"/>
    <property type="molecule type" value="Genomic_DNA"/>
</dbReference>
<gene>
    <name evidence="1" type="ORF">Hypma_003331</name>
</gene>
<evidence type="ECO:0000313" key="1">
    <source>
        <dbReference type="EMBL" id="RDB16189.1"/>
    </source>
</evidence>
<protein>
    <submittedName>
        <fullName evidence="1">Uncharacterized protein</fullName>
    </submittedName>
</protein>
<accession>A0A369J2E6</accession>
<name>A0A369J2E6_HYPMA</name>
<proteinExistence type="predicted"/>
<comment type="caution">
    <text evidence="1">The sequence shown here is derived from an EMBL/GenBank/DDBJ whole genome shotgun (WGS) entry which is preliminary data.</text>
</comment>
<organism evidence="1 2">
    <name type="scientific">Hypsizygus marmoreus</name>
    <name type="common">White beech mushroom</name>
    <name type="synonym">Agaricus marmoreus</name>
    <dbReference type="NCBI Taxonomy" id="39966"/>
    <lineage>
        <taxon>Eukaryota</taxon>
        <taxon>Fungi</taxon>
        <taxon>Dikarya</taxon>
        <taxon>Basidiomycota</taxon>
        <taxon>Agaricomycotina</taxon>
        <taxon>Agaricomycetes</taxon>
        <taxon>Agaricomycetidae</taxon>
        <taxon>Agaricales</taxon>
        <taxon>Tricholomatineae</taxon>
        <taxon>Lyophyllaceae</taxon>
        <taxon>Hypsizygus</taxon>
    </lineage>
</organism>
<dbReference type="Proteomes" id="UP000076154">
    <property type="component" value="Unassembled WGS sequence"/>
</dbReference>
<sequence>MHLLLSSQSNNGSQYGPLLCALDPNPPCLSPFLLSGVRRRVQVTLYVQPLSRKWRLHGSLSLICWFADLTAFTHIQHLCIDSDLTPGISSWLSLTLATMLLAL</sequence>
<evidence type="ECO:0000313" key="2">
    <source>
        <dbReference type="Proteomes" id="UP000076154"/>
    </source>
</evidence>
<dbReference type="AlphaFoldDB" id="A0A369J2E6"/>
<reference evidence="1" key="1">
    <citation type="submission" date="2018-04" db="EMBL/GenBank/DDBJ databases">
        <title>Whole genome sequencing of Hypsizygus marmoreus.</title>
        <authorList>
            <person name="Choi I.-G."/>
            <person name="Min B."/>
            <person name="Kim J.-G."/>
            <person name="Kim S."/>
            <person name="Oh Y.-L."/>
            <person name="Kong W.-S."/>
            <person name="Park H."/>
            <person name="Jeong J."/>
            <person name="Song E.-S."/>
        </authorList>
    </citation>
    <scope>NUCLEOTIDE SEQUENCE [LARGE SCALE GENOMIC DNA]</scope>
    <source>
        <strain evidence="1">51987-8</strain>
    </source>
</reference>
<keyword evidence="2" id="KW-1185">Reference proteome</keyword>
<dbReference type="InParanoid" id="A0A369J2E6"/>